<evidence type="ECO:0000256" key="1">
    <source>
        <dbReference type="ARBA" id="ARBA00022630"/>
    </source>
</evidence>
<keyword evidence="1" id="KW-0285">Flavoprotein</keyword>
<sequence>MPQLNVLVVGASIAGPTAAYWLAKTGVKVTVIERFPELRTSGQNVDIRLAGVTVMRKMPGMEAAVRAKRWELDGISIVRSDGRPYGVIKPSGNPDKQSLISEYEILRGDLGKILYDITASHKNVEYVFGEQVASIQQNPNEDGPVTVEFTGKLPTTQFDLVVACDGATSRTRAIGLDCGVRDHTVSLNSWAAFCTLDKDFLNGSKVGHAYSAVGGRFMGAGHAPGGGNRVAFMGIKPQSDSNSILPFREAMKRGEEAVKEYVYEYYHGAGWKCDEILECMMKSKDFYAHEFMQVKLPALSNGRFVLVGDAGYAPGPTGTGTTIAMAGAYVLAGEVCKHKGDISKALEGYETEMRPLIKEMQKVPSFFSTILGPQTAWGLWLRNHIFAFLCWIKLVEIIEKFFGAAFSSAESYPLPEYEWVE</sequence>
<keyword evidence="3" id="KW-0560">Oxidoreductase</keyword>
<organism evidence="5 6">
    <name type="scientific">Penicillium angulare</name>
    <dbReference type="NCBI Taxonomy" id="116970"/>
    <lineage>
        <taxon>Eukaryota</taxon>
        <taxon>Fungi</taxon>
        <taxon>Dikarya</taxon>
        <taxon>Ascomycota</taxon>
        <taxon>Pezizomycotina</taxon>
        <taxon>Eurotiomycetes</taxon>
        <taxon>Eurotiomycetidae</taxon>
        <taxon>Eurotiales</taxon>
        <taxon>Aspergillaceae</taxon>
        <taxon>Penicillium</taxon>
    </lineage>
</organism>
<name>A0A9W9FX26_9EURO</name>
<evidence type="ECO:0000313" key="6">
    <source>
        <dbReference type="Proteomes" id="UP001149165"/>
    </source>
</evidence>
<evidence type="ECO:0000313" key="5">
    <source>
        <dbReference type="EMBL" id="KAJ5107137.1"/>
    </source>
</evidence>
<dbReference type="Pfam" id="PF01494">
    <property type="entry name" value="FAD_binding_3"/>
    <property type="match status" value="1"/>
</dbReference>
<proteinExistence type="predicted"/>
<dbReference type="GO" id="GO:0071949">
    <property type="term" value="F:FAD binding"/>
    <property type="evidence" value="ECO:0007669"/>
    <property type="project" value="InterPro"/>
</dbReference>
<dbReference type="SUPFAM" id="SSF51905">
    <property type="entry name" value="FAD/NAD(P)-binding domain"/>
    <property type="match status" value="1"/>
</dbReference>
<reference evidence="5" key="2">
    <citation type="journal article" date="2023" name="IMA Fungus">
        <title>Comparative genomic study of the Penicillium genus elucidates a diverse pangenome and 15 lateral gene transfer events.</title>
        <authorList>
            <person name="Petersen C."/>
            <person name="Sorensen T."/>
            <person name="Nielsen M.R."/>
            <person name="Sondergaard T.E."/>
            <person name="Sorensen J.L."/>
            <person name="Fitzpatrick D.A."/>
            <person name="Frisvad J.C."/>
            <person name="Nielsen K.L."/>
        </authorList>
    </citation>
    <scope>NUCLEOTIDE SEQUENCE</scope>
    <source>
        <strain evidence="5">IBT 30069</strain>
    </source>
</reference>
<reference evidence="5" key="1">
    <citation type="submission" date="2022-11" db="EMBL/GenBank/DDBJ databases">
        <authorList>
            <person name="Petersen C."/>
        </authorList>
    </citation>
    <scope>NUCLEOTIDE SEQUENCE</scope>
    <source>
        <strain evidence="5">IBT 30069</strain>
    </source>
</reference>
<dbReference type="InterPro" id="IPR002938">
    <property type="entry name" value="FAD-bd"/>
</dbReference>
<gene>
    <name evidence="5" type="ORF">N7456_003812</name>
</gene>
<dbReference type="InterPro" id="IPR036188">
    <property type="entry name" value="FAD/NAD-bd_sf"/>
</dbReference>
<dbReference type="InterPro" id="IPR051704">
    <property type="entry name" value="FAD_aromatic-hydroxylase"/>
</dbReference>
<evidence type="ECO:0000256" key="3">
    <source>
        <dbReference type="ARBA" id="ARBA00023002"/>
    </source>
</evidence>
<dbReference type="PRINTS" id="PR00420">
    <property type="entry name" value="RNGMNOXGNASE"/>
</dbReference>
<dbReference type="PANTHER" id="PTHR46865:SF2">
    <property type="entry name" value="MONOOXYGENASE"/>
    <property type="match status" value="1"/>
</dbReference>
<keyword evidence="6" id="KW-1185">Reference proteome</keyword>
<protein>
    <recommendedName>
        <fullName evidence="4">FAD-binding domain-containing protein</fullName>
    </recommendedName>
</protein>
<dbReference type="EMBL" id="JAPQKH010000003">
    <property type="protein sequence ID" value="KAJ5107137.1"/>
    <property type="molecule type" value="Genomic_DNA"/>
</dbReference>
<dbReference type="AlphaFoldDB" id="A0A9W9FX26"/>
<accession>A0A9W9FX26</accession>
<dbReference type="OrthoDB" id="655030at2759"/>
<feature type="domain" description="FAD-binding" evidence="4">
    <location>
        <begin position="4"/>
        <end position="360"/>
    </location>
</feature>
<dbReference type="PANTHER" id="PTHR46865">
    <property type="entry name" value="OXIDOREDUCTASE-RELATED"/>
    <property type="match status" value="1"/>
</dbReference>
<dbReference type="Gene3D" id="3.50.50.60">
    <property type="entry name" value="FAD/NAD(P)-binding domain"/>
    <property type="match status" value="1"/>
</dbReference>
<dbReference type="GO" id="GO:0016491">
    <property type="term" value="F:oxidoreductase activity"/>
    <property type="evidence" value="ECO:0007669"/>
    <property type="project" value="UniProtKB-KW"/>
</dbReference>
<evidence type="ECO:0000256" key="2">
    <source>
        <dbReference type="ARBA" id="ARBA00022827"/>
    </source>
</evidence>
<dbReference type="Gene3D" id="3.30.9.10">
    <property type="entry name" value="D-Amino Acid Oxidase, subunit A, domain 2"/>
    <property type="match status" value="1"/>
</dbReference>
<dbReference type="Proteomes" id="UP001149165">
    <property type="component" value="Unassembled WGS sequence"/>
</dbReference>
<keyword evidence="2" id="KW-0274">FAD</keyword>
<comment type="caution">
    <text evidence="5">The sequence shown here is derived from an EMBL/GenBank/DDBJ whole genome shotgun (WGS) entry which is preliminary data.</text>
</comment>
<evidence type="ECO:0000259" key="4">
    <source>
        <dbReference type="Pfam" id="PF01494"/>
    </source>
</evidence>